<organism evidence="2 3">
    <name type="scientific">Owenia fusiformis</name>
    <name type="common">Polychaete worm</name>
    <dbReference type="NCBI Taxonomy" id="6347"/>
    <lineage>
        <taxon>Eukaryota</taxon>
        <taxon>Metazoa</taxon>
        <taxon>Spiralia</taxon>
        <taxon>Lophotrochozoa</taxon>
        <taxon>Annelida</taxon>
        <taxon>Polychaeta</taxon>
        <taxon>Sedentaria</taxon>
        <taxon>Canalipalpata</taxon>
        <taxon>Sabellida</taxon>
        <taxon>Oweniida</taxon>
        <taxon>Oweniidae</taxon>
        <taxon>Owenia</taxon>
    </lineage>
</organism>
<protein>
    <recommendedName>
        <fullName evidence="1">YqaJ viral recombinase domain-containing protein</fullName>
    </recommendedName>
</protein>
<name>A0A8S4MUQ3_OWEFU</name>
<comment type="caution">
    <text evidence="2">The sequence shown here is derived from an EMBL/GenBank/DDBJ whole genome shotgun (WGS) entry which is preliminary data.</text>
</comment>
<dbReference type="Gene3D" id="3.90.320.10">
    <property type="match status" value="1"/>
</dbReference>
<dbReference type="AlphaFoldDB" id="A0A8S4MUQ3"/>
<dbReference type="PANTHER" id="PTHR46609:SF8">
    <property type="entry name" value="YQAJ VIRAL RECOMBINASE DOMAIN-CONTAINING PROTEIN"/>
    <property type="match status" value="1"/>
</dbReference>
<dbReference type="InterPro" id="IPR019080">
    <property type="entry name" value="YqaJ_viral_recombinase"/>
</dbReference>
<keyword evidence="3" id="KW-1185">Reference proteome</keyword>
<dbReference type="OrthoDB" id="6153424at2759"/>
<dbReference type="PANTHER" id="PTHR46609">
    <property type="entry name" value="EXONUCLEASE, PHAGE-TYPE/RECB, C-TERMINAL DOMAIN-CONTAINING PROTEIN"/>
    <property type="match status" value="1"/>
</dbReference>
<dbReference type="Proteomes" id="UP000749559">
    <property type="component" value="Unassembled WGS sequence"/>
</dbReference>
<reference evidence="2" key="1">
    <citation type="submission" date="2022-03" db="EMBL/GenBank/DDBJ databases">
        <authorList>
            <person name="Martin C."/>
        </authorList>
    </citation>
    <scope>NUCLEOTIDE SEQUENCE</scope>
</reference>
<dbReference type="InterPro" id="IPR051703">
    <property type="entry name" value="NF-kappa-B_Signaling_Reg"/>
</dbReference>
<proteinExistence type="predicted"/>
<sequence>FETIPRFIQQRMPAWYNARKEFKVTGSTMHNALGLRSLKAMKQHFNSAVLGQERIFTAEERQRMQHGTINEVNAVATLSGVVPPFLYPSIVFVEEGFYAVNYEDDGEGSEMRPFILVSPDGSVRSKVDIPSGMNTLTSLPANLAVEIKCPAPVQSGNYNRVPLYYTLPDYHVCQVLAEMYVLDAMELLLVCYTEESTTVLLVTFDATLWDELVMHSTALYCTVETKKPIHSPPFTKELADKLKLFISSNVEFLGEFPSRQNANELIEQLQTSAESPFLFAAQSDELSQPSAIEDSLVKAKECVYEMYSISRKKAAEVVVWLLQNTNRHYKKECPHSIPIAYCMKGYSLSCKIMREMIDDILNSCDKRKILVPGLASDGQWLPVFNTSANGNPLTKLQLQKFVWSKSQKMKKEDIVGVITELSSQSKMQIIGGPNVCLQTVIWKE</sequence>
<dbReference type="EMBL" id="CAIIXF020000001">
    <property type="protein sequence ID" value="CAH1772570.1"/>
    <property type="molecule type" value="Genomic_DNA"/>
</dbReference>
<evidence type="ECO:0000259" key="1">
    <source>
        <dbReference type="Pfam" id="PF09588"/>
    </source>
</evidence>
<feature type="non-terminal residue" evidence="2">
    <location>
        <position position="444"/>
    </location>
</feature>
<feature type="domain" description="YqaJ viral recombinase" evidence="1">
    <location>
        <begin position="15"/>
        <end position="181"/>
    </location>
</feature>
<dbReference type="InterPro" id="IPR011335">
    <property type="entry name" value="Restrct_endonuc-II-like"/>
</dbReference>
<accession>A0A8S4MUQ3</accession>
<gene>
    <name evidence="2" type="ORF">OFUS_LOCUS311</name>
</gene>
<evidence type="ECO:0000313" key="2">
    <source>
        <dbReference type="EMBL" id="CAH1772570.1"/>
    </source>
</evidence>
<evidence type="ECO:0000313" key="3">
    <source>
        <dbReference type="Proteomes" id="UP000749559"/>
    </source>
</evidence>
<dbReference type="SUPFAM" id="SSF52980">
    <property type="entry name" value="Restriction endonuclease-like"/>
    <property type="match status" value="1"/>
</dbReference>
<dbReference type="Pfam" id="PF09588">
    <property type="entry name" value="YqaJ"/>
    <property type="match status" value="1"/>
</dbReference>
<dbReference type="InterPro" id="IPR011604">
    <property type="entry name" value="PDDEXK-like_dom_sf"/>
</dbReference>
<dbReference type="GO" id="GO:0006281">
    <property type="term" value="P:DNA repair"/>
    <property type="evidence" value="ECO:0007669"/>
    <property type="project" value="UniProtKB-ARBA"/>
</dbReference>